<evidence type="ECO:0000313" key="1">
    <source>
        <dbReference type="EMBL" id="KAH7960598.1"/>
    </source>
</evidence>
<dbReference type="Proteomes" id="UP000821865">
    <property type="component" value="Chromosome 3"/>
</dbReference>
<evidence type="ECO:0000313" key="2">
    <source>
        <dbReference type="Proteomes" id="UP000821865"/>
    </source>
</evidence>
<organism evidence="1 2">
    <name type="scientific">Dermacentor silvarum</name>
    <name type="common">Tick</name>
    <dbReference type="NCBI Taxonomy" id="543639"/>
    <lineage>
        <taxon>Eukaryota</taxon>
        <taxon>Metazoa</taxon>
        <taxon>Ecdysozoa</taxon>
        <taxon>Arthropoda</taxon>
        <taxon>Chelicerata</taxon>
        <taxon>Arachnida</taxon>
        <taxon>Acari</taxon>
        <taxon>Parasitiformes</taxon>
        <taxon>Ixodida</taxon>
        <taxon>Ixodoidea</taxon>
        <taxon>Ixodidae</taxon>
        <taxon>Rhipicephalinae</taxon>
        <taxon>Dermacentor</taxon>
    </lineage>
</organism>
<accession>A0ACB8D8E2</accession>
<reference evidence="1" key="1">
    <citation type="submission" date="2020-05" db="EMBL/GenBank/DDBJ databases">
        <title>Large-scale comparative analyses of tick genomes elucidate their genetic diversity and vector capacities.</title>
        <authorList>
            <person name="Jia N."/>
            <person name="Wang J."/>
            <person name="Shi W."/>
            <person name="Du L."/>
            <person name="Sun Y."/>
            <person name="Zhan W."/>
            <person name="Jiang J."/>
            <person name="Wang Q."/>
            <person name="Zhang B."/>
            <person name="Ji P."/>
            <person name="Sakyi L.B."/>
            <person name="Cui X."/>
            <person name="Yuan T."/>
            <person name="Jiang B."/>
            <person name="Yang W."/>
            <person name="Lam T.T.-Y."/>
            <person name="Chang Q."/>
            <person name="Ding S."/>
            <person name="Wang X."/>
            <person name="Zhu J."/>
            <person name="Ruan X."/>
            <person name="Zhao L."/>
            <person name="Wei J."/>
            <person name="Que T."/>
            <person name="Du C."/>
            <person name="Cheng J."/>
            <person name="Dai P."/>
            <person name="Han X."/>
            <person name="Huang E."/>
            <person name="Gao Y."/>
            <person name="Liu J."/>
            <person name="Shao H."/>
            <person name="Ye R."/>
            <person name="Li L."/>
            <person name="Wei W."/>
            <person name="Wang X."/>
            <person name="Wang C."/>
            <person name="Yang T."/>
            <person name="Huo Q."/>
            <person name="Li W."/>
            <person name="Guo W."/>
            <person name="Chen H."/>
            <person name="Zhou L."/>
            <person name="Ni X."/>
            <person name="Tian J."/>
            <person name="Zhou Y."/>
            <person name="Sheng Y."/>
            <person name="Liu T."/>
            <person name="Pan Y."/>
            <person name="Xia L."/>
            <person name="Li J."/>
            <person name="Zhao F."/>
            <person name="Cao W."/>
        </authorList>
    </citation>
    <scope>NUCLEOTIDE SEQUENCE</scope>
    <source>
        <strain evidence="1">Dsil-2018</strain>
    </source>
</reference>
<proteinExistence type="predicted"/>
<sequence length="160" mass="16925">METPDLLSAALDESGIGEEEMANNHAQDSSANMSRFQIPPHLMNYLPPHMIQQMAQAMAQQMAQAMAQQMPFPQGGSGSKFPPGGGGPRGPGMDGAGKGSGSPYYMVPPFGFKAGNGSAPLYPMFRPPFDMKYGMGPGAMPAQFCSVTFGVLDEGMYPLI</sequence>
<gene>
    <name evidence="1" type="ORF">HPB49_021471</name>
</gene>
<dbReference type="EMBL" id="CM023472">
    <property type="protein sequence ID" value="KAH7960598.1"/>
    <property type="molecule type" value="Genomic_DNA"/>
</dbReference>
<keyword evidence="2" id="KW-1185">Reference proteome</keyword>
<name>A0ACB8D8E2_DERSI</name>
<comment type="caution">
    <text evidence="1">The sequence shown here is derived from an EMBL/GenBank/DDBJ whole genome shotgun (WGS) entry which is preliminary data.</text>
</comment>
<protein>
    <submittedName>
        <fullName evidence="1">Uncharacterized protein</fullName>
    </submittedName>
</protein>